<comment type="subcellular location">
    <subcellularLocation>
        <location evidence="1">Mitochondrion membrane</location>
        <topology evidence="1">Multi-pass membrane protein</topology>
    </subcellularLocation>
</comment>
<dbReference type="InterPro" id="IPR023395">
    <property type="entry name" value="MCP_dom_sf"/>
</dbReference>
<evidence type="ECO:0000256" key="10">
    <source>
        <dbReference type="RuleBase" id="RU000488"/>
    </source>
</evidence>
<gene>
    <name evidence="11" type="ORF">ACHAXA_001300</name>
</gene>
<evidence type="ECO:0000256" key="6">
    <source>
        <dbReference type="ARBA" id="ARBA00022989"/>
    </source>
</evidence>
<dbReference type="InterPro" id="IPR050567">
    <property type="entry name" value="Mitochondrial_Carrier"/>
</dbReference>
<sequence>MPTNEHGYSLRSIGNGLVAGYAAGITGVIVGHPLDSIKVLLQTNGGVSSGAQRSSSRVNTPAGGHVITRASSSAAIVAQPGSVSVKANVSTVAAGTSAQSQTASSQGSILGNRSLRALYAGMTGPLLTSGIVQSLNFATYDTARRVLYNHQWQSENPNNAVVQIQPKDYLYHDNLSNVALASFISGSSVSVVTSPMAVVKTKQQLMGWGFRKAISVTYLSGGLRSFYTGFGAHFICESFGRSYYMLAYELSKRQLAQAKANVQSSTDFTNRMTTENLSCPERMLCAASAGMTSWALIFPFDVIKSKLYARTLTNQASPTAFGGISLARQLVREQGIRSLYRGIGVTVARGGPVAAVVLPVYDSVLAWASAHS</sequence>
<comment type="caution">
    <text evidence="11">The sequence shown here is derived from an EMBL/GenBank/DDBJ whole genome shotgun (WGS) entry which is preliminary data.</text>
</comment>
<keyword evidence="4 9" id="KW-0812">Transmembrane</keyword>
<dbReference type="Pfam" id="PF00153">
    <property type="entry name" value="Mito_carr"/>
    <property type="match status" value="3"/>
</dbReference>
<evidence type="ECO:0000256" key="9">
    <source>
        <dbReference type="PROSITE-ProRule" id="PRU00282"/>
    </source>
</evidence>
<dbReference type="Proteomes" id="UP001530377">
    <property type="component" value="Unassembled WGS sequence"/>
</dbReference>
<feature type="repeat" description="Solcar" evidence="9">
    <location>
        <begin position="281"/>
        <end position="367"/>
    </location>
</feature>
<evidence type="ECO:0000256" key="1">
    <source>
        <dbReference type="ARBA" id="ARBA00004225"/>
    </source>
</evidence>
<evidence type="ECO:0000256" key="2">
    <source>
        <dbReference type="ARBA" id="ARBA00006375"/>
    </source>
</evidence>
<dbReference type="Gene3D" id="1.50.40.10">
    <property type="entry name" value="Mitochondrial carrier domain"/>
    <property type="match status" value="2"/>
</dbReference>
<evidence type="ECO:0000256" key="8">
    <source>
        <dbReference type="ARBA" id="ARBA00023136"/>
    </source>
</evidence>
<dbReference type="EMBL" id="JALLPB020000368">
    <property type="protein sequence ID" value="KAL3809875.1"/>
    <property type="molecule type" value="Genomic_DNA"/>
</dbReference>
<keyword evidence="12" id="KW-1185">Reference proteome</keyword>
<keyword evidence="5" id="KW-0677">Repeat</keyword>
<evidence type="ECO:0000256" key="3">
    <source>
        <dbReference type="ARBA" id="ARBA00022448"/>
    </source>
</evidence>
<comment type="similarity">
    <text evidence="2 10">Belongs to the mitochondrial carrier (TC 2.A.29) family.</text>
</comment>
<evidence type="ECO:0000313" key="12">
    <source>
        <dbReference type="Proteomes" id="UP001530377"/>
    </source>
</evidence>
<protein>
    <recommendedName>
        <fullName evidence="13">Mitochondrial carrier protein</fullName>
    </recommendedName>
</protein>
<evidence type="ECO:0008006" key="13">
    <source>
        <dbReference type="Google" id="ProtNLM"/>
    </source>
</evidence>
<dbReference type="GO" id="GO:0031966">
    <property type="term" value="C:mitochondrial membrane"/>
    <property type="evidence" value="ECO:0007669"/>
    <property type="project" value="UniProtKB-SubCell"/>
</dbReference>
<evidence type="ECO:0000256" key="7">
    <source>
        <dbReference type="ARBA" id="ARBA00023128"/>
    </source>
</evidence>
<evidence type="ECO:0000256" key="4">
    <source>
        <dbReference type="ARBA" id="ARBA00022692"/>
    </source>
</evidence>
<keyword evidence="3 10" id="KW-0813">Transport</keyword>
<proteinExistence type="inferred from homology"/>
<dbReference type="SUPFAM" id="SSF103506">
    <property type="entry name" value="Mitochondrial carrier"/>
    <property type="match status" value="1"/>
</dbReference>
<organism evidence="11 12">
    <name type="scientific">Cyclostephanos tholiformis</name>
    <dbReference type="NCBI Taxonomy" id="382380"/>
    <lineage>
        <taxon>Eukaryota</taxon>
        <taxon>Sar</taxon>
        <taxon>Stramenopiles</taxon>
        <taxon>Ochrophyta</taxon>
        <taxon>Bacillariophyta</taxon>
        <taxon>Coscinodiscophyceae</taxon>
        <taxon>Thalassiosirophycidae</taxon>
        <taxon>Stephanodiscales</taxon>
        <taxon>Stephanodiscaceae</taxon>
        <taxon>Cyclostephanos</taxon>
    </lineage>
</organism>
<accession>A0ABD3RA41</accession>
<dbReference type="PANTHER" id="PTHR45624:SF10">
    <property type="entry name" value="SLC (SOLUTE CARRIER) HOMOLOG"/>
    <property type="match status" value="1"/>
</dbReference>
<feature type="repeat" description="Solcar" evidence="9">
    <location>
        <begin position="173"/>
        <end position="254"/>
    </location>
</feature>
<dbReference type="PANTHER" id="PTHR45624">
    <property type="entry name" value="MITOCHONDRIAL BASIC AMINO ACIDS TRANSPORTER-RELATED"/>
    <property type="match status" value="1"/>
</dbReference>
<dbReference type="InterPro" id="IPR018108">
    <property type="entry name" value="MCP_transmembrane"/>
</dbReference>
<dbReference type="PROSITE" id="PS50920">
    <property type="entry name" value="SOLCAR"/>
    <property type="match status" value="3"/>
</dbReference>
<evidence type="ECO:0000256" key="5">
    <source>
        <dbReference type="ARBA" id="ARBA00022737"/>
    </source>
</evidence>
<name>A0ABD3RA41_9STRA</name>
<keyword evidence="7" id="KW-0496">Mitochondrion</keyword>
<reference evidence="11 12" key="1">
    <citation type="submission" date="2024-10" db="EMBL/GenBank/DDBJ databases">
        <title>Updated reference genomes for cyclostephanoid diatoms.</title>
        <authorList>
            <person name="Roberts W.R."/>
            <person name="Alverson A.J."/>
        </authorList>
    </citation>
    <scope>NUCLEOTIDE SEQUENCE [LARGE SCALE GENOMIC DNA]</scope>
    <source>
        <strain evidence="11 12">AJA228-03</strain>
    </source>
</reference>
<keyword evidence="6" id="KW-1133">Transmembrane helix</keyword>
<feature type="repeat" description="Solcar" evidence="9">
    <location>
        <begin position="11"/>
        <end position="146"/>
    </location>
</feature>
<evidence type="ECO:0000313" key="11">
    <source>
        <dbReference type="EMBL" id="KAL3809875.1"/>
    </source>
</evidence>
<dbReference type="AlphaFoldDB" id="A0ABD3RA41"/>
<keyword evidence="8 9" id="KW-0472">Membrane</keyword>